<evidence type="ECO:0000256" key="2">
    <source>
        <dbReference type="SAM" id="Phobius"/>
    </source>
</evidence>
<dbReference type="AlphaFoldDB" id="A0ABD0J2Y0"/>
<keyword evidence="2" id="KW-0472">Membrane</keyword>
<feature type="region of interest" description="Disordered" evidence="1">
    <location>
        <begin position="140"/>
        <end position="200"/>
    </location>
</feature>
<comment type="caution">
    <text evidence="3">The sequence shown here is derived from an EMBL/GenBank/DDBJ whole genome shotgun (WGS) entry which is preliminary data.</text>
</comment>
<organism evidence="3 4">
    <name type="scientific">Batillaria attramentaria</name>
    <dbReference type="NCBI Taxonomy" id="370345"/>
    <lineage>
        <taxon>Eukaryota</taxon>
        <taxon>Metazoa</taxon>
        <taxon>Spiralia</taxon>
        <taxon>Lophotrochozoa</taxon>
        <taxon>Mollusca</taxon>
        <taxon>Gastropoda</taxon>
        <taxon>Caenogastropoda</taxon>
        <taxon>Sorbeoconcha</taxon>
        <taxon>Cerithioidea</taxon>
        <taxon>Batillariidae</taxon>
        <taxon>Batillaria</taxon>
    </lineage>
</organism>
<feature type="compositionally biased region" description="Polar residues" evidence="1">
    <location>
        <begin position="173"/>
        <end position="200"/>
    </location>
</feature>
<protein>
    <submittedName>
        <fullName evidence="3">Uncharacterized protein</fullName>
    </submittedName>
</protein>
<keyword evidence="2" id="KW-1133">Transmembrane helix</keyword>
<keyword evidence="2" id="KW-0812">Transmembrane</keyword>
<name>A0ABD0J2Y0_9CAEN</name>
<sequence length="200" mass="22542">MLWTPRPPVCVSCHKPSWRPAHAMKQVKTPVLTWLLLLSVLSICGQAVILRPNWFPYFSREGESSRPRPEMASGLCPNGTTQSQCVTDLARASGLFQKITRKSARLRLAELQQLSQKSQKPPKEPSQLHQESLAGTSVYLSRHPSYPKTHPEEPQVSSSNLNRHPSFPEESPTRTSRITHRNPSNKLPQLPQSSLRVPEE</sequence>
<reference evidence="3 4" key="1">
    <citation type="journal article" date="2023" name="Sci. Data">
        <title>Genome assembly of the Korean intertidal mud-creeper Batillaria attramentaria.</title>
        <authorList>
            <person name="Patra A.K."/>
            <person name="Ho P.T."/>
            <person name="Jun S."/>
            <person name="Lee S.J."/>
            <person name="Kim Y."/>
            <person name="Won Y.J."/>
        </authorList>
    </citation>
    <scope>NUCLEOTIDE SEQUENCE [LARGE SCALE GENOMIC DNA]</scope>
    <source>
        <strain evidence="3">Wonlab-2016</strain>
    </source>
</reference>
<gene>
    <name evidence="3" type="ORF">BaRGS_00039703</name>
</gene>
<proteinExistence type="predicted"/>
<accession>A0ABD0J2Y0</accession>
<evidence type="ECO:0000313" key="4">
    <source>
        <dbReference type="Proteomes" id="UP001519460"/>
    </source>
</evidence>
<evidence type="ECO:0000256" key="1">
    <source>
        <dbReference type="SAM" id="MobiDB-lite"/>
    </source>
</evidence>
<evidence type="ECO:0000313" key="3">
    <source>
        <dbReference type="EMBL" id="KAK7452804.1"/>
    </source>
</evidence>
<feature type="transmembrane region" description="Helical" evidence="2">
    <location>
        <begin position="31"/>
        <end position="50"/>
    </location>
</feature>
<dbReference type="Proteomes" id="UP001519460">
    <property type="component" value="Unassembled WGS sequence"/>
</dbReference>
<dbReference type="EMBL" id="JACVVK020000715">
    <property type="protein sequence ID" value="KAK7452804.1"/>
    <property type="molecule type" value="Genomic_DNA"/>
</dbReference>
<keyword evidence="4" id="KW-1185">Reference proteome</keyword>